<evidence type="ECO:0000256" key="5">
    <source>
        <dbReference type="ARBA" id="ARBA00022989"/>
    </source>
</evidence>
<dbReference type="AlphaFoldDB" id="A0A6G1VRG0"/>
<accession>A0A6G1VRG0</accession>
<feature type="transmembrane region" description="Helical" evidence="7">
    <location>
        <begin position="46"/>
        <end position="71"/>
    </location>
</feature>
<dbReference type="PANTHER" id="PTHR30250">
    <property type="entry name" value="PST FAMILY PREDICTED COLANIC ACID TRANSPORTER"/>
    <property type="match status" value="1"/>
</dbReference>
<feature type="transmembrane region" description="Helical" evidence="7">
    <location>
        <begin position="355"/>
        <end position="377"/>
    </location>
</feature>
<feature type="transmembrane region" description="Helical" evidence="7">
    <location>
        <begin position="119"/>
        <end position="138"/>
    </location>
</feature>
<dbReference type="PANTHER" id="PTHR30250:SF10">
    <property type="entry name" value="LIPOPOLYSACCHARIDE BIOSYNTHESIS PROTEIN WZXC"/>
    <property type="match status" value="1"/>
</dbReference>
<protein>
    <submittedName>
        <fullName evidence="8">Lipopolysaccharide biosynthesis protein</fullName>
    </submittedName>
</protein>
<evidence type="ECO:0000256" key="6">
    <source>
        <dbReference type="ARBA" id="ARBA00023136"/>
    </source>
</evidence>
<dbReference type="OrthoDB" id="9770347at2"/>
<sequence>MAETLKEKTAKGLFWGAMNNGAMQVIGLVFGIVLGRLLSPSDYGMIAMITVFSLIANALQNSGFITAITNIKEPTDNDYNSVFWFNISVGGFLYLVLFLCAPLIAGYYHTPALVPLCRYAFLSLLFSSLCTAQSAYLFKHMMVKQRAQSGIIATLFSSVVGVIMAFCGMSYWALATQTIVYSIVNTALFWHYSPWRPSLRFDFEPIRRMFKFSCKLLASTITTHINNNVLNILLGHYFTAHDTGNYNQASQWNFKAYSVIQGMVDSVAQPVLVDLREQPGRQLEALRKLIRFTSFISFPLMLGFGMVAREFIVLAITEKWLASAFLLQILCVSGAIIPMSQLMSSLVVSNGKSGTYFGVTFALGVVQILTMILIWHWGIRTMVIAYVLLNIIWLFVWQYFSRRLIGYRVWMFLKDILPFALAALAVMTATYFATQSIHNLWLLLLCRILMAVVLYYLVMRIAGAAILKECMAFVKKKMGKK</sequence>
<dbReference type="GO" id="GO:0005886">
    <property type="term" value="C:plasma membrane"/>
    <property type="evidence" value="ECO:0007669"/>
    <property type="project" value="UniProtKB-SubCell"/>
</dbReference>
<name>A0A6G1VRG0_9BACT</name>
<feature type="transmembrane region" description="Helical" evidence="7">
    <location>
        <begin position="383"/>
        <end position="400"/>
    </location>
</feature>
<feature type="transmembrane region" description="Helical" evidence="7">
    <location>
        <begin position="83"/>
        <end position="107"/>
    </location>
</feature>
<feature type="transmembrane region" description="Helical" evidence="7">
    <location>
        <begin position="440"/>
        <end position="458"/>
    </location>
</feature>
<dbReference type="InterPro" id="IPR050833">
    <property type="entry name" value="Poly_Biosynth_Transport"/>
</dbReference>
<reference evidence="8 9" key="1">
    <citation type="submission" date="2019-09" db="EMBL/GenBank/DDBJ databases">
        <title>Distinct polysaccharide growth profiles of human intestinal Prevotella copri isolates.</title>
        <authorList>
            <person name="Fehlner-Peach H."/>
            <person name="Magnabosco C."/>
            <person name="Raghavan V."/>
            <person name="Scher J.U."/>
            <person name="Tett A."/>
            <person name="Cox L.M."/>
            <person name="Gottsegen C."/>
            <person name="Watters A."/>
            <person name="Wiltshire- Gordon J.D."/>
            <person name="Segata N."/>
            <person name="Bonneau R."/>
            <person name="Littman D.R."/>
        </authorList>
    </citation>
    <scope>NUCLEOTIDE SEQUENCE [LARGE SCALE GENOMIC DNA]</scope>
    <source>
        <strain evidence="9">iAA917</strain>
    </source>
</reference>
<feature type="transmembrane region" description="Helical" evidence="7">
    <location>
        <begin position="150"/>
        <end position="172"/>
    </location>
</feature>
<dbReference type="Pfam" id="PF13440">
    <property type="entry name" value="Polysacc_synt_3"/>
    <property type="match status" value="1"/>
</dbReference>
<evidence type="ECO:0000256" key="1">
    <source>
        <dbReference type="ARBA" id="ARBA00004651"/>
    </source>
</evidence>
<gene>
    <name evidence="8" type="ORF">F7D25_12200</name>
</gene>
<evidence type="ECO:0000313" key="9">
    <source>
        <dbReference type="Proteomes" id="UP000477980"/>
    </source>
</evidence>
<feature type="transmembrane region" description="Helical" evidence="7">
    <location>
        <begin position="12"/>
        <end position="34"/>
    </location>
</feature>
<organism evidence="8 9">
    <name type="scientific">Segatella copri</name>
    <dbReference type="NCBI Taxonomy" id="165179"/>
    <lineage>
        <taxon>Bacteria</taxon>
        <taxon>Pseudomonadati</taxon>
        <taxon>Bacteroidota</taxon>
        <taxon>Bacteroidia</taxon>
        <taxon>Bacteroidales</taxon>
        <taxon>Prevotellaceae</taxon>
        <taxon>Segatella</taxon>
    </lineage>
</organism>
<feature type="transmembrane region" description="Helical" evidence="7">
    <location>
        <begin position="412"/>
        <end position="434"/>
    </location>
</feature>
<feature type="transmembrane region" description="Helical" evidence="7">
    <location>
        <begin position="178"/>
        <end position="195"/>
    </location>
</feature>
<evidence type="ECO:0000256" key="7">
    <source>
        <dbReference type="SAM" id="Phobius"/>
    </source>
</evidence>
<feature type="transmembrane region" description="Helical" evidence="7">
    <location>
        <begin position="320"/>
        <end position="343"/>
    </location>
</feature>
<keyword evidence="5 7" id="KW-1133">Transmembrane helix</keyword>
<dbReference type="RefSeq" id="WP_153090615.1">
    <property type="nucleotide sequence ID" value="NZ_JBNPLE010000005.1"/>
</dbReference>
<dbReference type="CDD" id="cd13127">
    <property type="entry name" value="MATE_tuaB_like"/>
    <property type="match status" value="1"/>
</dbReference>
<evidence type="ECO:0000256" key="2">
    <source>
        <dbReference type="ARBA" id="ARBA00007430"/>
    </source>
</evidence>
<evidence type="ECO:0000256" key="3">
    <source>
        <dbReference type="ARBA" id="ARBA00022475"/>
    </source>
</evidence>
<keyword evidence="4 7" id="KW-0812">Transmembrane</keyword>
<feature type="transmembrane region" description="Helical" evidence="7">
    <location>
        <begin position="289"/>
        <end position="308"/>
    </location>
</feature>
<keyword evidence="3" id="KW-1003">Cell membrane</keyword>
<dbReference type="EMBL" id="VZAH01000117">
    <property type="protein sequence ID" value="MQP15154.1"/>
    <property type="molecule type" value="Genomic_DNA"/>
</dbReference>
<proteinExistence type="inferred from homology"/>
<evidence type="ECO:0000313" key="8">
    <source>
        <dbReference type="EMBL" id="MQP15154.1"/>
    </source>
</evidence>
<comment type="caution">
    <text evidence="8">The sequence shown here is derived from an EMBL/GenBank/DDBJ whole genome shotgun (WGS) entry which is preliminary data.</text>
</comment>
<comment type="subcellular location">
    <subcellularLocation>
        <location evidence="1">Cell membrane</location>
        <topology evidence="1">Multi-pass membrane protein</topology>
    </subcellularLocation>
</comment>
<keyword evidence="6 7" id="KW-0472">Membrane</keyword>
<evidence type="ECO:0000256" key="4">
    <source>
        <dbReference type="ARBA" id="ARBA00022692"/>
    </source>
</evidence>
<dbReference type="Proteomes" id="UP000477980">
    <property type="component" value="Unassembled WGS sequence"/>
</dbReference>
<comment type="similarity">
    <text evidence="2">Belongs to the polysaccharide synthase family.</text>
</comment>